<dbReference type="InterPro" id="IPR006427">
    <property type="entry name" value="Portal_HK97"/>
</dbReference>
<organism evidence="1 2">
    <name type="scientific">Kitasatospora albolonga</name>
    <dbReference type="NCBI Taxonomy" id="68173"/>
    <lineage>
        <taxon>Bacteria</taxon>
        <taxon>Bacillati</taxon>
        <taxon>Actinomycetota</taxon>
        <taxon>Actinomycetes</taxon>
        <taxon>Kitasatosporales</taxon>
        <taxon>Streptomycetaceae</taxon>
        <taxon>Kitasatospora</taxon>
    </lineage>
</organism>
<dbReference type="Gene3D" id="1.20.1270.210">
    <property type="match status" value="1"/>
</dbReference>
<gene>
    <name evidence="1" type="ORF">B7C62_28100</name>
</gene>
<accession>A0ABC8C0W6</accession>
<dbReference type="Pfam" id="PF04860">
    <property type="entry name" value="Phage_portal"/>
    <property type="match status" value="1"/>
</dbReference>
<dbReference type="Proteomes" id="UP000192251">
    <property type="component" value="Chromosome"/>
</dbReference>
<keyword evidence="2" id="KW-1185">Reference proteome</keyword>
<name>A0ABC8C0W6_9ACTN</name>
<reference evidence="1 2" key="1">
    <citation type="submission" date="2017-04" db="EMBL/GenBank/DDBJ databases">
        <title>The complete genome sequence of Streptomyces albolongus YIM 101047, the producer of novel bafilomycins and novel odoriferous sesquiterpenoids.</title>
        <authorList>
            <person name="Yin M."/>
            <person name="Jiang Y."/>
        </authorList>
    </citation>
    <scope>NUCLEOTIDE SEQUENCE [LARGE SCALE GENOMIC DNA]</scope>
    <source>
        <strain evidence="1 2">YIM 101047</strain>
    </source>
</reference>
<dbReference type="EMBL" id="CP020563">
    <property type="protein sequence ID" value="ARF75688.1"/>
    <property type="molecule type" value="Genomic_DNA"/>
</dbReference>
<evidence type="ECO:0000313" key="1">
    <source>
        <dbReference type="EMBL" id="ARF75688.1"/>
    </source>
</evidence>
<dbReference type="KEGG" id="kab:B7C62_28100"/>
<dbReference type="InterPro" id="IPR006944">
    <property type="entry name" value="Phage/GTA_portal"/>
</dbReference>
<dbReference type="Gene3D" id="3.40.140.120">
    <property type="match status" value="1"/>
</dbReference>
<protein>
    <submittedName>
        <fullName evidence="1">Phage portal protein</fullName>
    </submittedName>
</protein>
<evidence type="ECO:0000313" key="2">
    <source>
        <dbReference type="Proteomes" id="UP000192251"/>
    </source>
</evidence>
<proteinExistence type="predicted"/>
<dbReference type="Gene3D" id="3.30.1120.70">
    <property type="match status" value="1"/>
</dbReference>
<sequence>MSWWWPFRRAATRAITYQDVWGSGGDALQLAGRGQERALRLAPVYAATRLLSDSVAAMPLKSYIGEGTSRLPIPSPQIFTRPAAVGTRYDWLHRCMTSLTLRGNAYGLVVSQDVNGWPDQVEWLHPDDVHVEDNMAPVPVWFYKGRRLEPGQMFHIPAYTLPGQILGLSPIAYFATTTDTGLLAQEFGRDWFANGSTPAAVLETDKEVSKDNAAILKARFKEAAQGRDIVALGLGTKYRPISVPANESQFLETIKASANQIAAIYGVPPEKIGGTTGNSLTYTTVEQNSIDLLTWTLRPWLTRLEEALSTLRPAAEEAKFNADAMLRTDLLSRVKAHGMALDQGWRNRDEVRAIEDEAPLPNGLGQTYLPLSSAMSVSLDPEQANARNVVEMVQKLGSGVGVLLTADEARQILNQAGANLTGSYSPPPVAEEP</sequence>
<dbReference type="NCBIfam" id="TIGR01537">
    <property type="entry name" value="portal_HK97"/>
    <property type="match status" value="1"/>
</dbReference>
<dbReference type="AlphaFoldDB" id="A0ABC8C0W6"/>